<reference evidence="3 4" key="1">
    <citation type="submission" date="2016-12" db="EMBL/GenBank/DDBJ databases">
        <title>Complete genome sequence of Microbacterium aurum KACC 15219.</title>
        <authorList>
            <person name="Jung Y."/>
            <person name="Shin J.-H."/>
            <person name="Lee Y.-J."/>
            <person name="Yi H."/>
            <person name="Bahn Y.-S."/>
            <person name="Kim J.F."/>
            <person name="Lee D.-W."/>
        </authorList>
    </citation>
    <scope>NUCLEOTIDE SEQUENCE [LARGE SCALE GENOMIC DNA]</scope>
    <source>
        <strain evidence="3 4">KACC 15219</strain>
    </source>
</reference>
<name>A0A1P8UAA9_9MICO</name>
<keyword evidence="1" id="KW-1133">Transmembrane helix</keyword>
<organism evidence="3 4">
    <name type="scientific">Microbacterium aurum</name>
    <dbReference type="NCBI Taxonomy" id="36805"/>
    <lineage>
        <taxon>Bacteria</taxon>
        <taxon>Bacillati</taxon>
        <taxon>Actinomycetota</taxon>
        <taxon>Actinomycetes</taxon>
        <taxon>Micrococcales</taxon>
        <taxon>Microbacteriaceae</taxon>
        <taxon>Microbacterium</taxon>
    </lineage>
</organism>
<gene>
    <name evidence="3" type="ORF">BOH66_12980</name>
</gene>
<feature type="domain" description="YdbS-like PH" evidence="2">
    <location>
        <begin position="84"/>
        <end position="153"/>
    </location>
</feature>
<keyword evidence="1" id="KW-0472">Membrane</keyword>
<dbReference type="STRING" id="36805.BOH66_12980"/>
<dbReference type="Pfam" id="PF03703">
    <property type="entry name" value="bPH_2"/>
    <property type="match status" value="1"/>
</dbReference>
<dbReference type="Proteomes" id="UP000187185">
    <property type="component" value="Chromosome"/>
</dbReference>
<feature type="transmembrane region" description="Helical" evidence="1">
    <location>
        <begin position="64"/>
        <end position="85"/>
    </location>
</feature>
<accession>A0A1P8UAA9</accession>
<dbReference type="AlphaFoldDB" id="A0A1P8UAA9"/>
<evidence type="ECO:0000313" key="3">
    <source>
        <dbReference type="EMBL" id="APZ35054.1"/>
    </source>
</evidence>
<dbReference type="InterPro" id="IPR005182">
    <property type="entry name" value="YdbS-like_PH"/>
</dbReference>
<feature type="transmembrane region" description="Helical" evidence="1">
    <location>
        <begin position="35"/>
        <end position="52"/>
    </location>
</feature>
<dbReference type="RefSeq" id="WP_076691434.1">
    <property type="nucleotide sequence ID" value="NZ_CAUSXO010000012.1"/>
</dbReference>
<sequence length="187" mass="20616">MTQPMAYPGRPAAPAPGAATPELRIARVRPHARRLFWSALVLVAAAAAVGYFTDNLPEPFEDWMLWAVAGAVVLLLVVLPYLRWLGHTYTVTTRRVIAQAGLFGRNRRELLHARGYTISERRGPLQRMWGAGTLTLSNGVDEPLRMANIPAVRLVHEVLSDQVEVSQILAHRDSHSIPVIGDPPPLP</sequence>
<dbReference type="KEGG" id="maur:BOH66_12980"/>
<proteinExistence type="predicted"/>
<evidence type="ECO:0000259" key="2">
    <source>
        <dbReference type="Pfam" id="PF03703"/>
    </source>
</evidence>
<dbReference type="EMBL" id="CP018762">
    <property type="protein sequence ID" value="APZ35054.1"/>
    <property type="molecule type" value="Genomic_DNA"/>
</dbReference>
<keyword evidence="1" id="KW-0812">Transmembrane</keyword>
<evidence type="ECO:0000313" key="4">
    <source>
        <dbReference type="Proteomes" id="UP000187185"/>
    </source>
</evidence>
<protein>
    <recommendedName>
        <fullName evidence="2">YdbS-like PH domain-containing protein</fullName>
    </recommendedName>
</protein>
<dbReference type="OrthoDB" id="4990503at2"/>
<evidence type="ECO:0000256" key="1">
    <source>
        <dbReference type="SAM" id="Phobius"/>
    </source>
</evidence>
<keyword evidence="4" id="KW-1185">Reference proteome</keyword>